<comment type="caution">
    <text evidence="3">The sequence shown here is derived from an EMBL/GenBank/DDBJ whole genome shotgun (WGS) entry which is preliminary data.</text>
</comment>
<protein>
    <recommendedName>
        <fullName evidence="5">N-acetyltransferase</fullName>
    </recommendedName>
</protein>
<evidence type="ECO:0000313" key="3">
    <source>
        <dbReference type="EMBL" id="OGY72769.1"/>
    </source>
</evidence>
<accession>A0A1G2A7Y0</accession>
<dbReference type="CDD" id="cd03358">
    <property type="entry name" value="LbH_WxcM_N_like"/>
    <property type="match status" value="1"/>
</dbReference>
<dbReference type="PROSITE" id="PS00101">
    <property type="entry name" value="HEXAPEP_TRANSFERASES"/>
    <property type="match status" value="1"/>
</dbReference>
<keyword evidence="2" id="KW-0677">Repeat</keyword>
<evidence type="ECO:0000313" key="4">
    <source>
        <dbReference type="Proteomes" id="UP000178315"/>
    </source>
</evidence>
<dbReference type="InterPro" id="IPR001451">
    <property type="entry name" value="Hexapep"/>
</dbReference>
<name>A0A1G2A7Y0_9BACT</name>
<gene>
    <name evidence="3" type="ORF">A3H61_02345</name>
</gene>
<dbReference type="InterPro" id="IPR011004">
    <property type="entry name" value="Trimer_LpxA-like_sf"/>
</dbReference>
<organism evidence="3 4">
    <name type="scientific">Candidatus Jacksonbacteria bacterium RIFCSPLOWO2_02_FULL_44_20</name>
    <dbReference type="NCBI Taxonomy" id="1798460"/>
    <lineage>
        <taxon>Bacteria</taxon>
        <taxon>Candidatus Jacksoniibacteriota</taxon>
    </lineage>
</organism>
<keyword evidence="1" id="KW-0808">Transferase</keyword>
<dbReference type="SUPFAM" id="SSF51161">
    <property type="entry name" value="Trimeric LpxA-like enzymes"/>
    <property type="match status" value="1"/>
</dbReference>
<evidence type="ECO:0008006" key="5">
    <source>
        <dbReference type="Google" id="ProtNLM"/>
    </source>
</evidence>
<dbReference type="InterPro" id="IPR018357">
    <property type="entry name" value="Hexapep_transf_CS"/>
</dbReference>
<dbReference type="Proteomes" id="UP000178315">
    <property type="component" value="Unassembled WGS sequence"/>
</dbReference>
<dbReference type="Pfam" id="PF00132">
    <property type="entry name" value="Hexapep"/>
    <property type="match status" value="2"/>
</dbReference>
<dbReference type="GO" id="GO:0016740">
    <property type="term" value="F:transferase activity"/>
    <property type="evidence" value="ECO:0007669"/>
    <property type="project" value="UniProtKB-KW"/>
</dbReference>
<proteinExistence type="predicted"/>
<dbReference type="PANTHER" id="PTHR43300:SF4">
    <property type="entry name" value="ACYL-[ACYL-CARRIER-PROTEIN]--UDP-N-ACETYLGLUCOSAMINE O-ACYLTRANSFERASE"/>
    <property type="match status" value="1"/>
</dbReference>
<evidence type="ECO:0000256" key="1">
    <source>
        <dbReference type="ARBA" id="ARBA00022679"/>
    </source>
</evidence>
<dbReference type="PANTHER" id="PTHR43300">
    <property type="entry name" value="ACETYLTRANSFERASE"/>
    <property type="match status" value="1"/>
</dbReference>
<reference evidence="3 4" key="1">
    <citation type="journal article" date="2016" name="Nat. Commun.">
        <title>Thousands of microbial genomes shed light on interconnected biogeochemical processes in an aquifer system.</title>
        <authorList>
            <person name="Anantharaman K."/>
            <person name="Brown C.T."/>
            <person name="Hug L.A."/>
            <person name="Sharon I."/>
            <person name="Castelle C.J."/>
            <person name="Probst A.J."/>
            <person name="Thomas B.C."/>
            <person name="Singh A."/>
            <person name="Wilkins M.J."/>
            <person name="Karaoz U."/>
            <person name="Brodie E.L."/>
            <person name="Williams K.H."/>
            <person name="Hubbard S.S."/>
            <person name="Banfield J.F."/>
        </authorList>
    </citation>
    <scope>NUCLEOTIDE SEQUENCE [LARGE SCALE GENOMIC DNA]</scope>
</reference>
<evidence type="ECO:0000256" key="2">
    <source>
        <dbReference type="ARBA" id="ARBA00022737"/>
    </source>
</evidence>
<dbReference type="Gene3D" id="2.160.10.10">
    <property type="entry name" value="Hexapeptide repeat proteins"/>
    <property type="match status" value="1"/>
</dbReference>
<sequence length="194" mass="21161">MKLFWAHPSAIIDDKAHIGADTKIWHFTQVLAGAHIGTCCSIGHNCLIGSKSHIGNGVKIESNTDVWDLVELEDYVFVGPSAVFVNDLNPRAKYPKQKFPEFGTWLPTVVKKGASIGANATILCGITIGEYAFIGAGSVVTKNIRPYALIIGIPGKLAGWICECGTKLIFKNKKTVCSACRKRYDKKGERIIRV</sequence>
<dbReference type="EMBL" id="MHJU01000023">
    <property type="protein sequence ID" value="OGY72769.1"/>
    <property type="molecule type" value="Genomic_DNA"/>
</dbReference>
<dbReference type="AlphaFoldDB" id="A0A1G2A7Y0"/>
<dbReference type="InterPro" id="IPR050179">
    <property type="entry name" value="Trans_hexapeptide_repeat"/>
</dbReference>